<dbReference type="Proteomes" id="UP000485484">
    <property type="component" value="Unassembled WGS sequence"/>
</dbReference>
<protein>
    <submittedName>
        <fullName evidence="1">Uncharacterized protein</fullName>
    </submittedName>
</protein>
<dbReference type="AlphaFoldDB" id="A0A1V5MIL5"/>
<gene>
    <name evidence="1" type="ORF">BWY73_00516</name>
</gene>
<proteinExistence type="predicted"/>
<reference evidence="1" key="1">
    <citation type="submission" date="2017-02" db="EMBL/GenBank/DDBJ databases">
        <title>Delving into the versatile metabolic prowess of the omnipresent phylum Bacteroidetes.</title>
        <authorList>
            <person name="Nobu M.K."/>
            <person name="Mei R."/>
            <person name="Narihiro T."/>
            <person name="Kuroda K."/>
            <person name="Liu W.-T."/>
        </authorList>
    </citation>
    <scope>NUCLEOTIDE SEQUENCE</scope>
    <source>
        <strain evidence="1">ADurb.Bin417</strain>
    </source>
</reference>
<evidence type="ECO:0000313" key="1">
    <source>
        <dbReference type="EMBL" id="OPZ93049.1"/>
    </source>
</evidence>
<organism evidence="1">
    <name type="scientific">candidate division TA06 bacterium ADurb.Bin417</name>
    <dbReference type="NCBI Taxonomy" id="1852828"/>
    <lineage>
        <taxon>Bacteria</taxon>
        <taxon>Bacteria division TA06</taxon>
    </lineage>
</organism>
<accession>A0A1V5MIL5</accession>
<dbReference type="EMBL" id="MWAK01000048">
    <property type="protein sequence ID" value="OPZ93049.1"/>
    <property type="molecule type" value="Genomic_DNA"/>
</dbReference>
<name>A0A1V5MIL5_UNCT6</name>
<comment type="caution">
    <text evidence="1">The sequence shown here is derived from an EMBL/GenBank/DDBJ whole genome shotgun (WGS) entry which is preliminary data.</text>
</comment>
<sequence length="140" mass="16307">MPAELMRETFESLKSANTKLQLMAVVYTMHLDLDFSAYLPCLDIVNLWVWKSSDLPNLDEYLKKAEERFPGKPIHLGLYLYDYGETCDTLPMSLVKFQLERAREYLRTGRIKGFHLIGSYLKEELRSEPARWLAENLAGE</sequence>